<name>A0A6I9SGH9_ELAGV</name>
<dbReference type="GO" id="GO:0005886">
    <property type="term" value="C:plasma membrane"/>
    <property type="evidence" value="ECO:0007669"/>
    <property type="project" value="TreeGrafter"/>
</dbReference>
<dbReference type="KEGG" id="egu:105060518"/>
<dbReference type="InterPro" id="IPR004864">
    <property type="entry name" value="LEA_2"/>
</dbReference>
<feature type="transmembrane region" description="Helical" evidence="5">
    <location>
        <begin position="108"/>
        <end position="127"/>
    </location>
</feature>
<dbReference type="InParanoid" id="A0A6I9SGH9"/>
<evidence type="ECO:0000256" key="5">
    <source>
        <dbReference type="SAM" id="Phobius"/>
    </source>
</evidence>
<dbReference type="FunCoup" id="A0A6I9SGH9">
    <property type="interactions" value="38"/>
</dbReference>
<dbReference type="PANTHER" id="PTHR31234:SF72">
    <property type="entry name" value="NDR1_HIN1-LIKE PROTEIN 6"/>
    <property type="match status" value="1"/>
</dbReference>
<keyword evidence="4 5" id="KW-0472">Membrane</keyword>
<evidence type="ECO:0000256" key="2">
    <source>
        <dbReference type="ARBA" id="ARBA00022692"/>
    </source>
</evidence>
<protein>
    <submittedName>
        <fullName evidence="8">NDR1/HIN1-like protein 6</fullName>
    </submittedName>
</protein>
<keyword evidence="7" id="KW-1185">Reference proteome</keyword>
<evidence type="ECO:0000313" key="7">
    <source>
        <dbReference type="Proteomes" id="UP000504607"/>
    </source>
</evidence>
<accession>A0A6I9SGH9</accession>
<evidence type="ECO:0000256" key="3">
    <source>
        <dbReference type="ARBA" id="ARBA00022989"/>
    </source>
</evidence>
<dbReference type="PANTHER" id="PTHR31234">
    <property type="entry name" value="LATE EMBRYOGENESIS ABUNDANT (LEA) HYDROXYPROLINE-RICH GLYCOPROTEIN FAMILY"/>
    <property type="match status" value="1"/>
</dbReference>
<evidence type="ECO:0000256" key="4">
    <source>
        <dbReference type="ARBA" id="ARBA00023136"/>
    </source>
</evidence>
<evidence type="ECO:0000256" key="1">
    <source>
        <dbReference type="ARBA" id="ARBA00004167"/>
    </source>
</evidence>
<keyword evidence="3 5" id="KW-1133">Transmembrane helix</keyword>
<keyword evidence="2 5" id="KW-0812">Transmembrane</keyword>
<comment type="subcellular location">
    <subcellularLocation>
        <location evidence="1">Membrane</location>
        <topology evidence="1">Single-pass membrane protein</topology>
    </subcellularLocation>
</comment>
<dbReference type="InterPro" id="IPR044839">
    <property type="entry name" value="NDR1-like"/>
</dbReference>
<organism evidence="7 8">
    <name type="scientific">Elaeis guineensis var. tenera</name>
    <name type="common">Oil palm</name>
    <dbReference type="NCBI Taxonomy" id="51953"/>
    <lineage>
        <taxon>Eukaryota</taxon>
        <taxon>Viridiplantae</taxon>
        <taxon>Streptophyta</taxon>
        <taxon>Embryophyta</taxon>
        <taxon>Tracheophyta</taxon>
        <taxon>Spermatophyta</taxon>
        <taxon>Magnoliopsida</taxon>
        <taxon>Liliopsida</taxon>
        <taxon>Arecaceae</taxon>
        <taxon>Arecoideae</taxon>
        <taxon>Cocoseae</taxon>
        <taxon>Elaeidinae</taxon>
        <taxon>Elaeis</taxon>
    </lineage>
</organism>
<feature type="domain" description="Late embryogenesis abundant protein LEA-2 subgroup" evidence="6">
    <location>
        <begin position="160"/>
        <end position="262"/>
    </location>
</feature>
<dbReference type="GeneID" id="105060518"/>
<gene>
    <name evidence="8" type="primary">LOC105060518</name>
</gene>
<proteinExistence type="predicted"/>
<dbReference type="OrthoDB" id="778052at2759"/>
<sequence length="288" mass="31740">MPNDSVSLPPLLTSSTLRTSVQLSLTIGLLTPIPSLSTLPPIAHLSLSLMDYHQRAHLPPPPYMVLSEQGGDSPLRPPPHRRNLPRYYSHRSSSSCSCRCCCCCCCCFLLLFLIIIIAVAAFISLVVKPKVPSYSVDNLSIGGLRFNPASLTIHTKFIVTVRAKNPNDMIGIWYRDGSRVMISYRNTSLCSGRLPSFYQGHHNTTVMHVVLEGQSKLGAGVHGVFEENRRTGRIPLDVFVRVPVSLRVFNTDWQKVTVNVTCALVVDGLSPNKKVGIRSADYKVAVDL</sequence>
<dbReference type="Pfam" id="PF03168">
    <property type="entry name" value="LEA_2"/>
    <property type="match status" value="1"/>
</dbReference>
<dbReference type="GO" id="GO:0098542">
    <property type="term" value="P:defense response to other organism"/>
    <property type="evidence" value="ECO:0007669"/>
    <property type="project" value="InterPro"/>
</dbReference>
<reference evidence="8" key="1">
    <citation type="submission" date="2025-08" db="UniProtKB">
        <authorList>
            <consortium name="RefSeq"/>
        </authorList>
    </citation>
    <scope>IDENTIFICATION</scope>
</reference>
<dbReference type="AlphaFoldDB" id="A0A6I9SGH9"/>
<evidence type="ECO:0000259" key="6">
    <source>
        <dbReference type="Pfam" id="PF03168"/>
    </source>
</evidence>
<dbReference type="Proteomes" id="UP000504607">
    <property type="component" value="Unplaced"/>
</dbReference>
<evidence type="ECO:0000313" key="8">
    <source>
        <dbReference type="RefSeq" id="XP_010942560.2"/>
    </source>
</evidence>
<dbReference type="RefSeq" id="XP_010942560.2">
    <property type="nucleotide sequence ID" value="XM_010944258.3"/>
</dbReference>